<comment type="similarity">
    <text evidence="1">Belongs to the bacterial solute-binding protein 3 family.</text>
</comment>
<comment type="caution">
    <text evidence="5">The sequence shown here is derived from an EMBL/GenBank/DDBJ whole genome shotgun (WGS) entry which is preliminary data.</text>
</comment>
<evidence type="ECO:0000256" key="3">
    <source>
        <dbReference type="SAM" id="SignalP"/>
    </source>
</evidence>
<accession>A0ABW4B129</accession>
<dbReference type="SMART" id="SM00062">
    <property type="entry name" value="PBPb"/>
    <property type="match status" value="1"/>
</dbReference>
<sequence>MKNVFKKCFTLISLSVICASVSFAEDLSTLERIKSTKVMKLGVVQGEPWYFKDPITGKWDGVGYRLGVKIAEDLGATVQPSETTYGNAPAAIQSKQADLVLVLDATEERKKAISFPEAPLLYYKQGILLREDLKIENWQDLNSSEYRIGTAMGSSVDRDLTQRLPEANIERYANTDETIAAFISGRIDGLAFFHPALVIAKSKIRMGNLVIPKPEISNPTSGGIRKEDTAFREYVNSEFIKMMEDGTVTAVFEEYLKTKGLNPKEIPGVMK</sequence>
<dbReference type="PANTHER" id="PTHR35936">
    <property type="entry name" value="MEMBRANE-BOUND LYTIC MUREIN TRANSGLYCOSYLASE F"/>
    <property type="match status" value="1"/>
</dbReference>
<reference evidence="6" key="1">
    <citation type="journal article" date="2019" name="Int. J. Syst. Evol. Microbiol.">
        <title>The Global Catalogue of Microorganisms (GCM) 10K type strain sequencing project: providing services to taxonomists for standard genome sequencing and annotation.</title>
        <authorList>
            <consortium name="The Broad Institute Genomics Platform"/>
            <consortium name="The Broad Institute Genome Sequencing Center for Infectious Disease"/>
            <person name="Wu L."/>
            <person name="Ma J."/>
        </authorList>
    </citation>
    <scope>NUCLEOTIDE SEQUENCE [LARGE SCALE GENOMIC DNA]</scope>
    <source>
        <strain evidence="6">JCM 30774</strain>
    </source>
</reference>
<keyword evidence="2 3" id="KW-0732">Signal</keyword>
<evidence type="ECO:0000259" key="4">
    <source>
        <dbReference type="SMART" id="SM00062"/>
    </source>
</evidence>
<dbReference type="PANTHER" id="PTHR35936:SF17">
    <property type="entry name" value="ARGININE-BINDING EXTRACELLULAR PROTEIN ARTP"/>
    <property type="match status" value="1"/>
</dbReference>
<protein>
    <submittedName>
        <fullName evidence="5">Transporter substrate-binding domain-containing protein</fullName>
    </submittedName>
</protein>
<proteinExistence type="inferred from homology"/>
<dbReference type="Proteomes" id="UP001597059">
    <property type="component" value="Unassembled WGS sequence"/>
</dbReference>
<organism evidence="5 6">
    <name type="scientific">Rhodanobacter aciditrophus</name>
    <dbReference type="NCBI Taxonomy" id="1623218"/>
    <lineage>
        <taxon>Bacteria</taxon>
        <taxon>Pseudomonadati</taxon>
        <taxon>Pseudomonadota</taxon>
        <taxon>Gammaproteobacteria</taxon>
        <taxon>Lysobacterales</taxon>
        <taxon>Rhodanobacteraceae</taxon>
        <taxon>Rhodanobacter</taxon>
    </lineage>
</organism>
<feature type="domain" description="Solute-binding protein family 3/N-terminal" evidence="4">
    <location>
        <begin position="38"/>
        <end position="259"/>
    </location>
</feature>
<dbReference type="InterPro" id="IPR001638">
    <property type="entry name" value="Solute-binding_3/MltF_N"/>
</dbReference>
<evidence type="ECO:0000256" key="2">
    <source>
        <dbReference type="ARBA" id="ARBA00022729"/>
    </source>
</evidence>
<feature type="chain" id="PRO_5047422973" evidence="3">
    <location>
        <begin position="25"/>
        <end position="271"/>
    </location>
</feature>
<evidence type="ECO:0000256" key="1">
    <source>
        <dbReference type="ARBA" id="ARBA00010333"/>
    </source>
</evidence>
<dbReference type="EMBL" id="JBHTMN010000011">
    <property type="protein sequence ID" value="MFD1383534.1"/>
    <property type="molecule type" value="Genomic_DNA"/>
</dbReference>
<gene>
    <name evidence="5" type="ORF">ACFQ45_09160</name>
</gene>
<evidence type="ECO:0000313" key="5">
    <source>
        <dbReference type="EMBL" id="MFD1383534.1"/>
    </source>
</evidence>
<name>A0ABW4B129_9GAMM</name>
<feature type="signal peptide" evidence="3">
    <location>
        <begin position="1"/>
        <end position="24"/>
    </location>
</feature>
<dbReference type="Pfam" id="PF00497">
    <property type="entry name" value="SBP_bac_3"/>
    <property type="match status" value="1"/>
</dbReference>
<dbReference type="SUPFAM" id="SSF53850">
    <property type="entry name" value="Periplasmic binding protein-like II"/>
    <property type="match status" value="1"/>
</dbReference>
<dbReference type="RefSeq" id="WP_377366900.1">
    <property type="nucleotide sequence ID" value="NZ_JBHTMN010000011.1"/>
</dbReference>
<keyword evidence="6" id="KW-1185">Reference proteome</keyword>
<dbReference type="Gene3D" id="3.40.190.10">
    <property type="entry name" value="Periplasmic binding protein-like II"/>
    <property type="match status" value="2"/>
</dbReference>
<evidence type="ECO:0000313" key="6">
    <source>
        <dbReference type="Proteomes" id="UP001597059"/>
    </source>
</evidence>